<dbReference type="Proteomes" id="UP000290932">
    <property type="component" value="Unassembled WGS sequence"/>
</dbReference>
<accession>A0A498GY43</accession>
<dbReference type="PANTHER" id="PTHR33546">
    <property type="entry name" value="LARGE, MULTIFUNCTIONAL SECRETED PROTEIN-RELATED"/>
    <property type="match status" value="1"/>
</dbReference>
<dbReference type="SUPFAM" id="SSF50952">
    <property type="entry name" value="Soluble quinoprotein glucose dehydrogenase"/>
    <property type="match status" value="1"/>
</dbReference>
<dbReference type="PANTHER" id="PTHR33546:SF1">
    <property type="entry name" value="LARGE, MULTIFUNCTIONAL SECRETED PROTEIN"/>
    <property type="match status" value="1"/>
</dbReference>
<evidence type="ECO:0000259" key="1">
    <source>
        <dbReference type="Pfam" id="PF23500"/>
    </source>
</evidence>
<comment type="caution">
    <text evidence="2">The sequence shown here is derived from an EMBL/GenBank/DDBJ whole genome shotgun (WGS) entry which is preliminary data.</text>
</comment>
<name>A0A498GY43_9EURY</name>
<dbReference type="OrthoDB" id="6744at2157"/>
<sequence>MRHRSLVILLTIAISIVLAVFVLTSTPTATATALPLDTITLPPGFSISVYAGNVTGARSMTLSPDGTLFVGSRSPGAVYAIPDRDGNGVGDEVLVVADGLNSPNGVAFLNGSLYVAEIGRVIRYDDIEARLDDPPEPVVVSDDFPDEPIHGWKFIAFGPDGKLYVPVGAPCNACNPEDERFATIMRMNPDGSDLEIFARGIRNTVGFAWDPETGVLWFTDNGRDWLGEDSPPDELNRAPTAGLDFGFPYCHGTAIADPEFGGERSCSEFTPPVQELGPHVAALGMRFYTGETFPEEYQNQIFIAEHGSWNRVVPIGYRVTLVRLDENRKPVGYEVFAEGWLQGREAWGRPVDVQVMPDGALSVSDDTANAVYRIAYTGEE</sequence>
<dbReference type="InterPro" id="IPR055557">
    <property type="entry name" value="DUF7133"/>
</dbReference>
<feature type="domain" description="DUF7133" evidence="1">
    <location>
        <begin position="36"/>
        <end position="365"/>
    </location>
</feature>
<dbReference type="RefSeq" id="WP_128694583.1">
    <property type="nucleotide sequence ID" value="NZ_LHQS01000003.1"/>
</dbReference>
<keyword evidence="3" id="KW-1185">Reference proteome</keyword>
<protein>
    <submittedName>
        <fullName evidence="2">Sorbosone dehydrogenase</fullName>
    </submittedName>
</protein>
<gene>
    <name evidence="2" type="ORF">ABH15_11695</name>
</gene>
<proteinExistence type="predicted"/>
<dbReference type="InterPro" id="IPR011041">
    <property type="entry name" value="Quinoprot_gluc/sorb_DH_b-prop"/>
</dbReference>
<evidence type="ECO:0000313" key="2">
    <source>
        <dbReference type="EMBL" id="RXE55403.1"/>
    </source>
</evidence>
<dbReference type="Gene3D" id="2.120.10.30">
    <property type="entry name" value="TolB, C-terminal domain"/>
    <property type="match status" value="1"/>
</dbReference>
<dbReference type="EMBL" id="LHQS01000003">
    <property type="protein sequence ID" value="RXE55403.1"/>
    <property type="molecule type" value="Genomic_DNA"/>
</dbReference>
<evidence type="ECO:0000313" key="3">
    <source>
        <dbReference type="Proteomes" id="UP000290932"/>
    </source>
</evidence>
<dbReference type="AlphaFoldDB" id="A0A498GY43"/>
<reference evidence="2 3" key="1">
    <citation type="journal article" date="2015" name="Int. J. Syst. Evol. Microbiol.">
        <title>Methanoculleus taiwanensis sp. nov., a methanogen isolated from deep marine sediment at the deformation front area near Taiwan.</title>
        <authorList>
            <person name="Weng C.Y."/>
            <person name="Chen S.C."/>
            <person name="Lai M.C."/>
            <person name="Wu S.Y."/>
            <person name="Lin S."/>
            <person name="Yang T.F."/>
            <person name="Chen P.C."/>
        </authorList>
    </citation>
    <scope>NUCLEOTIDE SEQUENCE [LARGE SCALE GENOMIC DNA]</scope>
    <source>
        <strain evidence="2 3">CYW4</strain>
    </source>
</reference>
<dbReference type="Pfam" id="PF23500">
    <property type="entry name" value="DUF7133"/>
    <property type="match status" value="1"/>
</dbReference>
<organism evidence="2 3">
    <name type="scientific">Methanoculleus taiwanensis</name>
    <dbReference type="NCBI Taxonomy" id="1550565"/>
    <lineage>
        <taxon>Archaea</taxon>
        <taxon>Methanobacteriati</taxon>
        <taxon>Methanobacteriota</taxon>
        <taxon>Stenosarchaea group</taxon>
        <taxon>Methanomicrobia</taxon>
        <taxon>Methanomicrobiales</taxon>
        <taxon>Methanomicrobiaceae</taxon>
        <taxon>Methanoculleus</taxon>
    </lineage>
</organism>
<dbReference type="InterPro" id="IPR011042">
    <property type="entry name" value="6-blade_b-propeller_TolB-like"/>
</dbReference>